<proteinExistence type="predicted"/>
<dbReference type="AlphaFoldDB" id="A0A6G1KYP9"/>
<reference evidence="1" key="1">
    <citation type="journal article" date="2020" name="Stud. Mycol.">
        <title>101 Dothideomycetes genomes: a test case for predicting lifestyles and emergence of pathogens.</title>
        <authorList>
            <person name="Haridas S."/>
            <person name="Albert R."/>
            <person name="Binder M."/>
            <person name="Bloem J."/>
            <person name="Labutti K."/>
            <person name="Salamov A."/>
            <person name="Andreopoulos B."/>
            <person name="Baker S."/>
            <person name="Barry K."/>
            <person name="Bills G."/>
            <person name="Bluhm B."/>
            <person name="Cannon C."/>
            <person name="Castanera R."/>
            <person name="Culley D."/>
            <person name="Daum C."/>
            <person name="Ezra D."/>
            <person name="Gonzalez J."/>
            <person name="Henrissat B."/>
            <person name="Kuo A."/>
            <person name="Liang C."/>
            <person name="Lipzen A."/>
            <person name="Lutzoni F."/>
            <person name="Magnuson J."/>
            <person name="Mondo S."/>
            <person name="Nolan M."/>
            <person name="Ohm R."/>
            <person name="Pangilinan J."/>
            <person name="Park H.-J."/>
            <person name="Ramirez L."/>
            <person name="Alfaro M."/>
            <person name="Sun H."/>
            <person name="Tritt A."/>
            <person name="Yoshinaga Y."/>
            <person name="Zwiers L.-H."/>
            <person name="Turgeon B."/>
            <person name="Goodwin S."/>
            <person name="Spatafora J."/>
            <person name="Crous P."/>
            <person name="Grigoriev I."/>
        </authorList>
    </citation>
    <scope>NUCLEOTIDE SEQUENCE</scope>
    <source>
        <strain evidence="1">CBS 116005</strain>
    </source>
</reference>
<evidence type="ECO:0000313" key="1">
    <source>
        <dbReference type="EMBL" id="KAF2765164.1"/>
    </source>
</evidence>
<accession>A0A6G1KYP9</accession>
<organism evidence="1 2">
    <name type="scientific">Teratosphaeria nubilosa</name>
    <dbReference type="NCBI Taxonomy" id="161662"/>
    <lineage>
        <taxon>Eukaryota</taxon>
        <taxon>Fungi</taxon>
        <taxon>Dikarya</taxon>
        <taxon>Ascomycota</taxon>
        <taxon>Pezizomycotina</taxon>
        <taxon>Dothideomycetes</taxon>
        <taxon>Dothideomycetidae</taxon>
        <taxon>Mycosphaerellales</taxon>
        <taxon>Teratosphaeriaceae</taxon>
        <taxon>Teratosphaeria</taxon>
    </lineage>
</organism>
<gene>
    <name evidence="1" type="ORF">EJ03DRAFT_218747</name>
</gene>
<protein>
    <submittedName>
        <fullName evidence="1">Uncharacterized protein</fullName>
    </submittedName>
</protein>
<evidence type="ECO:0000313" key="2">
    <source>
        <dbReference type="Proteomes" id="UP000799436"/>
    </source>
</evidence>
<keyword evidence="2" id="KW-1185">Reference proteome</keyword>
<dbReference type="EMBL" id="ML995899">
    <property type="protein sequence ID" value="KAF2765164.1"/>
    <property type="molecule type" value="Genomic_DNA"/>
</dbReference>
<dbReference type="Proteomes" id="UP000799436">
    <property type="component" value="Unassembled WGS sequence"/>
</dbReference>
<sequence length="102" mass="12067">MWRWSLQVYDRSTHIAVECSKAGASAKTDKLRAGNSRLNFPMARRKYSACTAAWSTDASTSCKERFKPKPRRNMDQVHRWHRRAERGRLSRSQLNDRAKLWW</sequence>
<name>A0A6G1KYP9_9PEZI</name>